<dbReference type="InterPro" id="IPR036525">
    <property type="entry name" value="Tubulin/FtsZ_GTPase_sf"/>
</dbReference>
<evidence type="ECO:0000313" key="2">
    <source>
        <dbReference type="Proteomes" id="UP000054047"/>
    </source>
</evidence>
<gene>
    <name evidence="1" type="ORF">ANCDUO_06388</name>
</gene>
<dbReference type="SUPFAM" id="SSF52490">
    <property type="entry name" value="Tubulin nucleotide-binding domain-like"/>
    <property type="match status" value="1"/>
</dbReference>
<reference evidence="1 2" key="1">
    <citation type="submission" date="2013-12" db="EMBL/GenBank/DDBJ databases">
        <title>Draft genome of the parsitic nematode Ancylostoma duodenale.</title>
        <authorList>
            <person name="Mitreva M."/>
        </authorList>
    </citation>
    <scope>NUCLEOTIDE SEQUENCE [LARGE SCALE GENOMIC DNA]</scope>
    <source>
        <strain evidence="1 2">Zhejiang</strain>
    </source>
</reference>
<evidence type="ECO:0008006" key="3">
    <source>
        <dbReference type="Google" id="ProtNLM"/>
    </source>
</evidence>
<dbReference type="AlphaFoldDB" id="A0A0C2DL23"/>
<accession>A0A0C2DL23</accession>
<keyword evidence="2" id="KW-1185">Reference proteome</keyword>
<sequence>MAFFRVAKLPLFAPHPAFKGNGDGRMIDFNYDDQEAFNTFFAETAGGKHVPRCLFVDLEPTVVGTFSAQTQHRMPEQIL</sequence>
<protein>
    <recommendedName>
        <fullName evidence="3">Tubulin/FtsZ GTPase domain-containing protein</fullName>
    </recommendedName>
</protein>
<evidence type="ECO:0000313" key="1">
    <source>
        <dbReference type="EMBL" id="KIH63312.1"/>
    </source>
</evidence>
<dbReference type="Gene3D" id="3.40.50.1440">
    <property type="entry name" value="Tubulin/FtsZ, GTPase domain"/>
    <property type="match status" value="1"/>
</dbReference>
<dbReference type="OrthoDB" id="1662883at2759"/>
<dbReference type="EMBL" id="KN728749">
    <property type="protein sequence ID" value="KIH63312.1"/>
    <property type="molecule type" value="Genomic_DNA"/>
</dbReference>
<proteinExistence type="predicted"/>
<organism evidence="1 2">
    <name type="scientific">Ancylostoma duodenale</name>
    <dbReference type="NCBI Taxonomy" id="51022"/>
    <lineage>
        <taxon>Eukaryota</taxon>
        <taxon>Metazoa</taxon>
        <taxon>Ecdysozoa</taxon>
        <taxon>Nematoda</taxon>
        <taxon>Chromadorea</taxon>
        <taxon>Rhabditida</taxon>
        <taxon>Rhabditina</taxon>
        <taxon>Rhabditomorpha</taxon>
        <taxon>Strongyloidea</taxon>
        <taxon>Ancylostomatidae</taxon>
        <taxon>Ancylostomatinae</taxon>
        <taxon>Ancylostoma</taxon>
    </lineage>
</organism>
<dbReference type="Proteomes" id="UP000054047">
    <property type="component" value="Unassembled WGS sequence"/>
</dbReference>
<name>A0A0C2DL23_9BILA</name>